<feature type="transmembrane region" description="Helical" evidence="1">
    <location>
        <begin position="78"/>
        <end position="102"/>
    </location>
</feature>
<reference evidence="2 3" key="1">
    <citation type="journal article" date="2016" name="Sci. Rep.">
        <title>Metabolic traits of an uncultured archaeal lineage -MSBL1- from brine pools of the Red Sea.</title>
        <authorList>
            <person name="Mwirichia R."/>
            <person name="Alam I."/>
            <person name="Rashid M."/>
            <person name="Vinu M."/>
            <person name="Ba-Alawi W."/>
            <person name="Anthony Kamau A."/>
            <person name="Kamanda Ngugi D."/>
            <person name="Goker M."/>
            <person name="Klenk H.P."/>
            <person name="Bajic V."/>
            <person name="Stingl U."/>
        </authorList>
    </citation>
    <scope>NUCLEOTIDE SEQUENCE [LARGE SCALE GENOMIC DNA]</scope>
    <source>
        <strain evidence="2">SCGC-AAA259D18</strain>
    </source>
</reference>
<keyword evidence="1" id="KW-0472">Membrane</keyword>
<name>A0A133UAV1_9EURY</name>
<sequence length="158" mass="17936">MPLALSFLLLWEISYRIGLGLWMTLLSLLRSSWLKKAVKEREGYVPYESLDYLEDMDLRNMTMAFPISLLIPVTLSDVVLLSILLGIVIFIVALTAVSIFRLRQIPLYPNKIKELLKTGKFAYFGTSDKDGQTHVTPLIFVFDGRSAYIVTSKISNKS</sequence>
<protein>
    <submittedName>
        <fullName evidence="2">Uncharacterized protein</fullName>
    </submittedName>
</protein>
<organism evidence="2 3">
    <name type="scientific">candidate division MSBL1 archaeon SCGC-AAA259D18</name>
    <dbReference type="NCBI Taxonomy" id="1698262"/>
    <lineage>
        <taxon>Archaea</taxon>
        <taxon>Methanobacteriati</taxon>
        <taxon>Methanobacteriota</taxon>
        <taxon>candidate division MSBL1</taxon>
    </lineage>
</organism>
<evidence type="ECO:0000256" key="1">
    <source>
        <dbReference type="SAM" id="Phobius"/>
    </source>
</evidence>
<dbReference type="EMBL" id="LHXM01000027">
    <property type="protein sequence ID" value="KXA91321.1"/>
    <property type="molecule type" value="Genomic_DNA"/>
</dbReference>
<dbReference type="InterPro" id="IPR012349">
    <property type="entry name" value="Split_barrel_FMN-bd"/>
</dbReference>
<dbReference type="SUPFAM" id="SSF50475">
    <property type="entry name" value="FMN-binding split barrel"/>
    <property type="match status" value="1"/>
</dbReference>
<dbReference type="Proteomes" id="UP000070195">
    <property type="component" value="Unassembled WGS sequence"/>
</dbReference>
<gene>
    <name evidence="2" type="ORF">AKJ63_01615</name>
</gene>
<evidence type="ECO:0000313" key="3">
    <source>
        <dbReference type="Proteomes" id="UP000070195"/>
    </source>
</evidence>
<keyword evidence="3" id="KW-1185">Reference proteome</keyword>
<dbReference type="Pfam" id="PF24374">
    <property type="entry name" value="DUF7530"/>
    <property type="match status" value="1"/>
</dbReference>
<keyword evidence="1" id="KW-0812">Transmembrane</keyword>
<proteinExistence type="predicted"/>
<evidence type="ECO:0000313" key="2">
    <source>
        <dbReference type="EMBL" id="KXA91321.1"/>
    </source>
</evidence>
<accession>A0A133UAV1</accession>
<dbReference type="AlphaFoldDB" id="A0A133UAV1"/>
<dbReference type="InterPro" id="IPR055952">
    <property type="entry name" value="DUF7530"/>
</dbReference>
<comment type="caution">
    <text evidence="2">The sequence shown here is derived from an EMBL/GenBank/DDBJ whole genome shotgun (WGS) entry which is preliminary data.</text>
</comment>
<keyword evidence="1" id="KW-1133">Transmembrane helix</keyword>
<dbReference type="Gene3D" id="2.30.110.10">
    <property type="entry name" value="Electron Transport, Fmn-binding Protein, Chain A"/>
    <property type="match status" value="1"/>
</dbReference>